<dbReference type="Proteomes" id="UP000017747">
    <property type="component" value="Unassembled WGS sequence"/>
</dbReference>
<sequence length="112" mass="12775">MNLLNKLILETLTPLGVPVGFQKYSGQALTYITFHEYLQTGEEFEDDGEAFTGHYIQVDVWSKSDYSTLVAGIKQALKNAGFNRLDEADLYEPDTALYHKGIKFYYLEPKEV</sequence>
<keyword evidence="2" id="KW-1185">Reference proteome</keyword>
<accession>V7I6I3</accession>
<comment type="caution">
    <text evidence="1">The sequence shown here is derived from an EMBL/GenBank/DDBJ whole genome shotgun (WGS) entry which is preliminary data.</text>
</comment>
<proteinExistence type="predicted"/>
<evidence type="ECO:0000313" key="1">
    <source>
        <dbReference type="EMBL" id="ETA80582.1"/>
    </source>
</evidence>
<organism evidence="1 2">
    <name type="scientific">Youngiibacter fragilis 232.1</name>
    <dbReference type="NCBI Taxonomy" id="994573"/>
    <lineage>
        <taxon>Bacteria</taxon>
        <taxon>Bacillati</taxon>
        <taxon>Bacillota</taxon>
        <taxon>Clostridia</taxon>
        <taxon>Eubacteriales</taxon>
        <taxon>Clostridiaceae</taxon>
        <taxon>Youngiibacter</taxon>
    </lineage>
</organism>
<dbReference type="InterPro" id="IPR021508">
    <property type="entry name" value="Gp17-like"/>
</dbReference>
<dbReference type="AlphaFoldDB" id="V7I6I3"/>
<evidence type="ECO:0008006" key="3">
    <source>
        <dbReference type="Google" id="ProtNLM"/>
    </source>
</evidence>
<protein>
    <recommendedName>
        <fullName evidence="3">Prohead protease</fullName>
    </recommendedName>
</protein>
<dbReference type="STRING" id="994573.T472_0211005"/>
<reference evidence="1 2" key="1">
    <citation type="journal article" date="2014" name="Genome Announc.">
        <title>Genome Sequence of Youngiibacter fragilis, the Type Strain of the Genus Youngiibacter.</title>
        <authorList>
            <person name="Wawrik C.B."/>
            <person name="Callaghan A.V."/>
            <person name="Stamps B.W."/>
            <person name="Wawrik B."/>
        </authorList>
    </citation>
    <scope>NUCLEOTIDE SEQUENCE [LARGE SCALE GENOMIC DNA]</scope>
    <source>
        <strain evidence="1 2">232.1</strain>
    </source>
</reference>
<dbReference type="RefSeq" id="WP_023388606.1">
    <property type="nucleotide sequence ID" value="NZ_AXUN02000179.1"/>
</dbReference>
<dbReference type="PATRIC" id="fig|994573.3.peg.2047"/>
<evidence type="ECO:0000313" key="2">
    <source>
        <dbReference type="Proteomes" id="UP000017747"/>
    </source>
</evidence>
<dbReference type="Pfam" id="PF11367">
    <property type="entry name" value="Tail_completion_gp17"/>
    <property type="match status" value="1"/>
</dbReference>
<dbReference type="EMBL" id="AXUN02000179">
    <property type="protein sequence ID" value="ETA80582.1"/>
    <property type="molecule type" value="Genomic_DNA"/>
</dbReference>
<name>V7I6I3_9CLOT</name>
<gene>
    <name evidence="1" type="ORF">T472_0211005</name>
</gene>
<dbReference type="eggNOG" id="ENOG5031NGD">
    <property type="taxonomic scope" value="Bacteria"/>
</dbReference>